<dbReference type="EMBL" id="FNNI01000003">
    <property type="protein sequence ID" value="SDW85557.1"/>
    <property type="molecule type" value="Genomic_DNA"/>
</dbReference>
<dbReference type="AlphaFoldDB" id="A0A1H2WYD0"/>
<name>A0A1H2WYD0_9GAMM</name>
<dbReference type="STRING" id="574349.SAMN05443545_10351"/>
<sequence>MVFRMSGFSGIYEFMKIKAFFNKRVVLTTMILVGIAGCAPVSYQEVPEGTPPEQYARITLGPENFSFNPLTIPHSLAIVCVNGQTFKGLTGEASSISDAIVSPGLSHVRIRLQRGVRRMPIASSVLWVDAQPGHTYVAKFKLGRRSFRIWLEDEVTGERVGGLLGSEPRPSEEGRRCI</sequence>
<evidence type="ECO:0000313" key="1">
    <source>
        <dbReference type="EMBL" id="SDW85557.1"/>
    </source>
</evidence>
<keyword evidence="2" id="KW-1185">Reference proteome</keyword>
<reference evidence="1 2" key="1">
    <citation type="submission" date="2016-10" db="EMBL/GenBank/DDBJ databases">
        <authorList>
            <person name="de Groot N.N."/>
        </authorList>
    </citation>
    <scope>NUCLEOTIDE SEQUENCE [LARGE SCALE GENOMIC DNA]</scope>
    <source>
        <strain evidence="1 2">DSM 19219</strain>
    </source>
</reference>
<dbReference type="RefSeq" id="WP_092568650.1">
    <property type="nucleotide sequence ID" value="NZ_BMXH01000004.1"/>
</dbReference>
<evidence type="ECO:0008006" key="3">
    <source>
        <dbReference type="Google" id="ProtNLM"/>
    </source>
</evidence>
<dbReference type="Proteomes" id="UP000198500">
    <property type="component" value="Unassembled WGS sequence"/>
</dbReference>
<accession>A0A1H2WYD0</accession>
<dbReference type="OrthoDB" id="9993662at2"/>
<proteinExistence type="predicted"/>
<gene>
    <name evidence="1" type="ORF">SAMN05443545_10351</name>
</gene>
<organism evidence="1 2">
    <name type="scientific">Aidingimonas halophila</name>
    <dbReference type="NCBI Taxonomy" id="574349"/>
    <lineage>
        <taxon>Bacteria</taxon>
        <taxon>Pseudomonadati</taxon>
        <taxon>Pseudomonadota</taxon>
        <taxon>Gammaproteobacteria</taxon>
        <taxon>Oceanospirillales</taxon>
        <taxon>Halomonadaceae</taxon>
        <taxon>Aidingimonas</taxon>
    </lineage>
</organism>
<protein>
    <recommendedName>
        <fullName evidence="3">DUF2846 domain-containing protein</fullName>
    </recommendedName>
</protein>
<evidence type="ECO:0000313" key="2">
    <source>
        <dbReference type="Proteomes" id="UP000198500"/>
    </source>
</evidence>